<dbReference type="InterPro" id="IPR043141">
    <property type="entry name" value="Ribosomal_uL10-like_sf"/>
</dbReference>
<protein>
    <recommendedName>
        <fullName evidence="4">Large ribosomal subunit protein uL10</fullName>
    </recommendedName>
    <alternativeName>
        <fullName evidence="5">60S acidic ribosomal protein P0</fullName>
    </alternativeName>
</protein>
<dbReference type="InterPro" id="IPR002358">
    <property type="entry name" value="Ribosomal_uL6_CS"/>
</dbReference>
<dbReference type="InterPro" id="IPR040637">
    <property type="entry name" value="Ribosomal_uL10-like_insert"/>
</dbReference>
<dbReference type="GO" id="GO:0003735">
    <property type="term" value="F:structural constituent of ribosome"/>
    <property type="evidence" value="ECO:0007669"/>
    <property type="project" value="InterPro"/>
</dbReference>
<dbReference type="Pfam" id="PF00428">
    <property type="entry name" value="Ribosomal_60s"/>
    <property type="match status" value="1"/>
</dbReference>
<name>A0A1Y2F9D5_PROLT</name>
<organism evidence="10 11">
    <name type="scientific">Protomyces lactucae-debilis</name>
    <dbReference type="NCBI Taxonomy" id="2754530"/>
    <lineage>
        <taxon>Eukaryota</taxon>
        <taxon>Fungi</taxon>
        <taxon>Dikarya</taxon>
        <taxon>Ascomycota</taxon>
        <taxon>Taphrinomycotina</taxon>
        <taxon>Taphrinomycetes</taxon>
        <taxon>Taphrinales</taxon>
        <taxon>Protomycetaceae</taxon>
        <taxon>Protomyces</taxon>
    </lineage>
</organism>
<dbReference type="PROSITE" id="PS00525">
    <property type="entry name" value="RIBOSOMAL_L6_1"/>
    <property type="match status" value="1"/>
</dbReference>
<dbReference type="GO" id="GO:0022625">
    <property type="term" value="C:cytosolic large ribosomal subunit"/>
    <property type="evidence" value="ECO:0007669"/>
    <property type="project" value="TreeGrafter"/>
</dbReference>
<evidence type="ECO:0000259" key="8">
    <source>
        <dbReference type="Pfam" id="PF00347"/>
    </source>
</evidence>
<feature type="domain" description="Large ribosomal subunit protein uL6 alpha-beta" evidence="8">
    <location>
        <begin position="416"/>
        <end position="497"/>
    </location>
</feature>
<dbReference type="PANTHER" id="PTHR45699:SF3">
    <property type="entry name" value="LARGE RIBOSOMAL SUBUNIT PROTEIN UL10"/>
    <property type="match status" value="1"/>
</dbReference>
<keyword evidence="11" id="KW-1185">Reference proteome</keyword>
<dbReference type="OrthoDB" id="10259902at2759"/>
<dbReference type="Proteomes" id="UP000193685">
    <property type="component" value="Unassembled WGS sequence"/>
</dbReference>
<feature type="compositionally biased region" description="Low complexity" evidence="7">
    <location>
        <begin position="284"/>
        <end position="294"/>
    </location>
</feature>
<comment type="caution">
    <text evidence="10">The sequence shown here is derived from an EMBL/GenBank/DDBJ whole genome shotgun (WGS) entry which is preliminary data.</text>
</comment>
<proteinExistence type="inferred from homology"/>
<comment type="similarity">
    <text evidence="1">Belongs to the universal ribosomal protein uL10 family.</text>
</comment>
<dbReference type="PANTHER" id="PTHR45699">
    <property type="entry name" value="60S ACIDIC RIBOSOMAL PROTEIN P0"/>
    <property type="match status" value="1"/>
</dbReference>
<evidence type="ECO:0000256" key="4">
    <source>
        <dbReference type="ARBA" id="ARBA00035202"/>
    </source>
</evidence>
<evidence type="ECO:0000256" key="2">
    <source>
        <dbReference type="ARBA" id="ARBA00022980"/>
    </source>
</evidence>
<evidence type="ECO:0000256" key="5">
    <source>
        <dbReference type="ARBA" id="ARBA00035444"/>
    </source>
</evidence>
<dbReference type="Gene3D" id="3.90.105.20">
    <property type="match status" value="1"/>
</dbReference>
<dbReference type="GO" id="GO:0070180">
    <property type="term" value="F:large ribosomal subunit rRNA binding"/>
    <property type="evidence" value="ECO:0007669"/>
    <property type="project" value="TreeGrafter"/>
</dbReference>
<dbReference type="Gene3D" id="3.30.70.1730">
    <property type="match status" value="1"/>
</dbReference>
<dbReference type="GO" id="GO:0000027">
    <property type="term" value="P:ribosomal large subunit assembly"/>
    <property type="evidence" value="ECO:0007669"/>
    <property type="project" value="TreeGrafter"/>
</dbReference>
<keyword evidence="2 6" id="KW-0689">Ribosomal protein</keyword>
<reference evidence="10 11" key="1">
    <citation type="submission" date="2016-07" db="EMBL/GenBank/DDBJ databases">
        <title>Pervasive Adenine N6-methylation of Active Genes in Fungi.</title>
        <authorList>
            <consortium name="DOE Joint Genome Institute"/>
            <person name="Mondo S.J."/>
            <person name="Dannebaum R.O."/>
            <person name="Kuo R.C."/>
            <person name="Labutti K."/>
            <person name="Haridas S."/>
            <person name="Kuo A."/>
            <person name="Salamov A."/>
            <person name="Ahrendt S.R."/>
            <person name="Lipzen A."/>
            <person name="Sullivan W."/>
            <person name="Andreopoulos W.B."/>
            <person name="Clum A."/>
            <person name="Lindquist E."/>
            <person name="Daum C."/>
            <person name="Ramamoorthy G.K."/>
            <person name="Gryganskyi A."/>
            <person name="Culley D."/>
            <person name="Magnuson J.K."/>
            <person name="James T.Y."/>
            <person name="O'Malley M.A."/>
            <person name="Stajich J.E."/>
            <person name="Spatafora J.W."/>
            <person name="Visel A."/>
            <person name="Grigoriev I.V."/>
        </authorList>
    </citation>
    <scope>NUCLEOTIDE SEQUENCE [LARGE SCALE GENOMIC DNA]</scope>
    <source>
        <strain evidence="10 11">12-1054</strain>
    </source>
</reference>
<dbReference type="InterPro" id="IPR036789">
    <property type="entry name" value="Ribosomal_uL6-like_a/b-dom_sf"/>
</dbReference>
<dbReference type="STRING" id="56484.A0A1Y2F9D5"/>
<feature type="region of interest" description="Disordered" evidence="7">
    <location>
        <begin position="284"/>
        <end position="304"/>
    </location>
</feature>
<dbReference type="InterPro" id="IPR050323">
    <property type="entry name" value="Ribosomal_protein_uL10"/>
</dbReference>
<feature type="domain" description="Large ribosomal subunit protein uL10-like insertion" evidence="9">
    <location>
        <begin position="109"/>
        <end position="178"/>
    </location>
</feature>
<dbReference type="Pfam" id="PF00466">
    <property type="entry name" value="Ribosomal_L10"/>
    <property type="match status" value="1"/>
</dbReference>
<dbReference type="InterPro" id="IPR001790">
    <property type="entry name" value="Ribosomal_uL10"/>
</dbReference>
<evidence type="ECO:0000256" key="7">
    <source>
        <dbReference type="SAM" id="MobiDB-lite"/>
    </source>
</evidence>
<sequence length="513" mass="54812">MGGTRAQKAEYFEKVKSLVETYKSCFIVTVDNVGSQQMHLIRKSLRGDAVVLLGKNTMVRRALRQFTADIPELDRLLPLVRGNMGFVFTNSDLKDIRERILANKVAAPARAGAMAPLDVYVEAGNTGMDPSKTSFFQALGVPTKIARGTIEIVSQVHLVQAGTKVGASEATLLNMLNISPFTYGMKVVNVYDDGQVFGPEVLDITDDVLIGHFMSAIRNVACVSLAANYPTLVSVMHSVINAYKNLLAVSVATEYTFEGSEKIKEYLANPDAFAAAAPAASESAPAASEAAPAAQEEEEDSDGSMGMVTSYIGAAAITLPENVTLEPWQASTAASPAPAKSTVQTQTKYIITGPEGSLDLAVPHFVTFKQTSTSVTVSVQDANIKRQRAMWGTTRALLQNCVRGVAEGYVVTITFVGVGYRAAVEAAAAGQLESTGTVVLRVGYSKPVSLPLPKSISASCSQPTVLMLRGVDKQALTQFAAVIRSYRPPEPYKGKGIFVNGETIRIKDKKKGK</sequence>
<dbReference type="GO" id="GO:0002181">
    <property type="term" value="P:cytoplasmic translation"/>
    <property type="evidence" value="ECO:0007669"/>
    <property type="project" value="TreeGrafter"/>
</dbReference>
<dbReference type="CDD" id="cd05795">
    <property type="entry name" value="Ribosomal_P0_L10e"/>
    <property type="match status" value="1"/>
</dbReference>
<feature type="domain" description="Large ribosomal subunit protein uL6 alpha-beta" evidence="8">
    <location>
        <begin position="341"/>
        <end position="408"/>
    </location>
</feature>
<dbReference type="Gene3D" id="3.90.930.12">
    <property type="entry name" value="Ribosomal protein L6, alpha-beta domain"/>
    <property type="match status" value="2"/>
</dbReference>
<dbReference type="GeneID" id="63787992"/>
<comment type="similarity">
    <text evidence="6">Belongs to the universal ribosomal protein uL6 family.</text>
</comment>
<accession>A0A1Y2F9D5</accession>
<dbReference type="SUPFAM" id="SSF56053">
    <property type="entry name" value="Ribosomal protein L6"/>
    <property type="match status" value="2"/>
</dbReference>
<gene>
    <name evidence="10" type="ORF">BCR37DRAFT_394012</name>
</gene>
<dbReference type="RefSeq" id="XP_040724080.1">
    <property type="nucleotide sequence ID" value="XM_040871393.1"/>
</dbReference>
<evidence type="ECO:0000259" key="9">
    <source>
        <dbReference type="Pfam" id="PF17777"/>
    </source>
</evidence>
<dbReference type="InterPro" id="IPR043164">
    <property type="entry name" value="Ribosomal_uL10-like_insert_sf"/>
</dbReference>
<dbReference type="SUPFAM" id="SSF160369">
    <property type="entry name" value="Ribosomal protein L10-like"/>
    <property type="match status" value="1"/>
</dbReference>
<evidence type="ECO:0000256" key="3">
    <source>
        <dbReference type="ARBA" id="ARBA00023274"/>
    </source>
</evidence>
<evidence type="ECO:0000313" key="10">
    <source>
        <dbReference type="EMBL" id="ORY79946.1"/>
    </source>
</evidence>
<keyword evidence="3 6" id="KW-0687">Ribonucleoprotein</keyword>
<evidence type="ECO:0000256" key="1">
    <source>
        <dbReference type="ARBA" id="ARBA00008889"/>
    </source>
</evidence>
<dbReference type="InterPro" id="IPR019906">
    <property type="entry name" value="Ribosomal_uL6_bac-type"/>
</dbReference>
<dbReference type="Pfam" id="PF00347">
    <property type="entry name" value="Ribosomal_L6"/>
    <property type="match status" value="2"/>
</dbReference>
<evidence type="ECO:0000256" key="6">
    <source>
        <dbReference type="RuleBase" id="RU003869"/>
    </source>
</evidence>
<dbReference type="EMBL" id="MCFI01000014">
    <property type="protein sequence ID" value="ORY79946.1"/>
    <property type="molecule type" value="Genomic_DNA"/>
</dbReference>
<dbReference type="InterPro" id="IPR020040">
    <property type="entry name" value="Ribosomal_uL6_a/b-dom"/>
</dbReference>
<dbReference type="AlphaFoldDB" id="A0A1Y2F9D5"/>
<dbReference type="PRINTS" id="PR00059">
    <property type="entry name" value="RIBOSOMALL6"/>
</dbReference>
<evidence type="ECO:0000313" key="11">
    <source>
        <dbReference type="Proteomes" id="UP000193685"/>
    </source>
</evidence>
<dbReference type="FunFam" id="3.90.105.20:FF:000001">
    <property type="entry name" value="60S acidic ribosomal protein P0"/>
    <property type="match status" value="1"/>
</dbReference>
<dbReference type="Pfam" id="PF17777">
    <property type="entry name" value="RL10P_insert"/>
    <property type="match status" value="1"/>
</dbReference>